<reference evidence="3 4" key="1">
    <citation type="journal article" date="2019" name="Int. J. Syst. Evol. Microbiol.">
        <title>The Global Catalogue of Microorganisms (GCM) 10K type strain sequencing project: providing services to taxonomists for standard genome sequencing and annotation.</title>
        <authorList>
            <consortium name="The Broad Institute Genomics Platform"/>
            <consortium name="The Broad Institute Genome Sequencing Center for Infectious Disease"/>
            <person name="Wu L."/>
            <person name="Ma J."/>
        </authorList>
    </citation>
    <scope>NUCLEOTIDE SEQUENCE [LARGE SCALE GENOMIC DNA]</scope>
    <source>
        <strain evidence="3 4">JCM 14326</strain>
    </source>
</reference>
<feature type="domain" description="DUF3152" evidence="2">
    <location>
        <begin position="136"/>
        <end position="285"/>
    </location>
</feature>
<evidence type="ECO:0000259" key="2">
    <source>
        <dbReference type="Pfam" id="PF11350"/>
    </source>
</evidence>
<dbReference type="Proteomes" id="UP001501094">
    <property type="component" value="Unassembled WGS sequence"/>
</dbReference>
<feature type="region of interest" description="Disordered" evidence="1">
    <location>
        <begin position="283"/>
        <end position="304"/>
    </location>
</feature>
<dbReference type="EMBL" id="BAAANL010000001">
    <property type="protein sequence ID" value="GAA1851752.1"/>
    <property type="molecule type" value="Genomic_DNA"/>
</dbReference>
<sequence>MTYDEGVTKARRPGRTVLALAAVLVVGLTAGTAVTAWQSPRESYAAVQGILGVETADAASSGTHRAGAASSGTASSDTVHAALGAAGVSPAPAPGLLVRQVAPRLVREPVPEPGSGLLGDDIEVPENLSGRLGTAQGRVRAPGDGEVLRVRVRVERGLPVDRDVFADAVMKTLNDRRGWSSVDGVTFARTDGADHDFSVVLAGPDTTDELCAPLDTGGSLSCGVIGMAVLNFRRWAFGSHAWDDITEYRKYLVSHEVGHVIGHGHDLCAGKGEKATVMVQQTKSTRGCIPEPWPAPDAGRAERR</sequence>
<evidence type="ECO:0000313" key="3">
    <source>
        <dbReference type="EMBL" id="GAA1851752.1"/>
    </source>
</evidence>
<dbReference type="InterPro" id="IPR022603">
    <property type="entry name" value="DUF3152"/>
</dbReference>
<dbReference type="Pfam" id="PF11350">
    <property type="entry name" value="DUF3152"/>
    <property type="match status" value="1"/>
</dbReference>
<comment type="caution">
    <text evidence="3">The sequence shown here is derived from an EMBL/GenBank/DDBJ whole genome shotgun (WGS) entry which is preliminary data.</text>
</comment>
<accession>A0ABN2N6I5</accession>
<organism evidence="3 4">
    <name type="scientific">Myceligenerans crystallogenes</name>
    <dbReference type="NCBI Taxonomy" id="316335"/>
    <lineage>
        <taxon>Bacteria</taxon>
        <taxon>Bacillati</taxon>
        <taxon>Actinomycetota</taxon>
        <taxon>Actinomycetes</taxon>
        <taxon>Micrococcales</taxon>
        <taxon>Promicromonosporaceae</taxon>
        <taxon>Myceligenerans</taxon>
    </lineage>
</organism>
<name>A0ABN2N6I5_9MICO</name>
<protein>
    <submittedName>
        <fullName evidence="3">DUF3152 domain-containing protein</fullName>
    </submittedName>
</protein>
<keyword evidence="4" id="KW-1185">Reference proteome</keyword>
<dbReference type="SUPFAM" id="SSF55486">
    <property type="entry name" value="Metalloproteases ('zincins'), catalytic domain"/>
    <property type="match status" value="1"/>
</dbReference>
<gene>
    <name evidence="3" type="ORF">GCM10009751_05380</name>
</gene>
<evidence type="ECO:0000313" key="4">
    <source>
        <dbReference type="Proteomes" id="UP001501094"/>
    </source>
</evidence>
<proteinExistence type="predicted"/>
<evidence type="ECO:0000256" key="1">
    <source>
        <dbReference type="SAM" id="MobiDB-lite"/>
    </source>
</evidence>